<dbReference type="InterPro" id="IPR011701">
    <property type="entry name" value="MFS"/>
</dbReference>
<comment type="subcellular location">
    <subcellularLocation>
        <location evidence="1">Membrane</location>
        <topology evidence="1">Multi-pass membrane protein</topology>
    </subcellularLocation>
</comment>
<keyword evidence="3 5" id="KW-1133">Transmembrane helix</keyword>
<feature type="transmembrane region" description="Helical" evidence="5">
    <location>
        <begin position="303"/>
        <end position="326"/>
    </location>
</feature>
<feature type="transmembrane region" description="Helical" evidence="5">
    <location>
        <begin position="333"/>
        <end position="354"/>
    </location>
</feature>
<protein>
    <submittedName>
        <fullName evidence="6">MFS transporter</fullName>
    </submittedName>
</protein>
<dbReference type="CDD" id="cd17393">
    <property type="entry name" value="MFS_MosC_like"/>
    <property type="match status" value="1"/>
</dbReference>
<dbReference type="EMBL" id="JACKVK010000008">
    <property type="protein sequence ID" value="MCV7421702.1"/>
    <property type="molecule type" value="Genomic_DNA"/>
</dbReference>
<dbReference type="AlphaFoldDB" id="A0A9X3C394"/>
<evidence type="ECO:0000313" key="6">
    <source>
        <dbReference type="EMBL" id="MCV7421702.1"/>
    </source>
</evidence>
<evidence type="ECO:0000256" key="4">
    <source>
        <dbReference type="ARBA" id="ARBA00023136"/>
    </source>
</evidence>
<keyword evidence="4 5" id="KW-0472">Membrane</keyword>
<dbReference type="Proteomes" id="UP001141629">
    <property type="component" value="Unassembled WGS sequence"/>
</dbReference>
<dbReference type="Pfam" id="PF07690">
    <property type="entry name" value="MFS_1"/>
    <property type="match status" value="1"/>
</dbReference>
<sequence>MTSLKWSRTAVFVVFAVFGLCISTWAVHIPSVQERTGVSTGTLGTLLLMHGAGALVGMQACGPLINRWGSARVALVGVAAMAATLALPLNAPTPPMLGAALLIFGGATGITDVAMNARAVAVEKRVGTPIMSAFHAVFSVGSVVGSLIGAGTLAAEWSLPSTTVVMSGGCLLLVLIVAPNLLFVREDPRTGVGAIAEGGPVPATSKRRRLVLLGALAFLLLLSEGCAMDWSSLHAQERLAVSNSLGALVFGGFVTAMTVGRFTADLVSGRKGPVWVVRYGGAAAVLGIGIVIVSPVLPLTMVGWVIFGLGLSGTLPQVFTAAGNVAGATGTDFSRVVGCGYVALLAGPALIGWLSELVTLNLALLLPLVAVAMAALGARAVGSDEAPAMTAKLRSGSSDPCTK</sequence>
<evidence type="ECO:0000313" key="7">
    <source>
        <dbReference type="Proteomes" id="UP001141629"/>
    </source>
</evidence>
<comment type="caution">
    <text evidence="6">The sequence shown here is derived from an EMBL/GenBank/DDBJ whole genome shotgun (WGS) entry which is preliminary data.</text>
</comment>
<feature type="transmembrane region" description="Helical" evidence="5">
    <location>
        <begin position="210"/>
        <end position="233"/>
    </location>
</feature>
<feature type="transmembrane region" description="Helical" evidence="5">
    <location>
        <begin position="245"/>
        <end position="264"/>
    </location>
</feature>
<gene>
    <name evidence="6" type="ORF">H7K45_14230</name>
</gene>
<dbReference type="InterPro" id="IPR036259">
    <property type="entry name" value="MFS_trans_sf"/>
</dbReference>
<feature type="transmembrane region" description="Helical" evidence="5">
    <location>
        <begin position="42"/>
        <end position="61"/>
    </location>
</feature>
<feature type="transmembrane region" description="Helical" evidence="5">
    <location>
        <begin position="276"/>
        <end position="297"/>
    </location>
</feature>
<dbReference type="InterPro" id="IPR051788">
    <property type="entry name" value="MFS_Transporter"/>
</dbReference>
<dbReference type="PANTHER" id="PTHR23514:SF13">
    <property type="entry name" value="INNER MEMBRANE PROTEIN YBJJ"/>
    <property type="match status" value="1"/>
</dbReference>
<proteinExistence type="predicted"/>
<accession>A0A9X3C394</accession>
<feature type="transmembrane region" description="Helical" evidence="5">
    <location>
        <begin position="73"/>
        <end position="91"/>
    </location>
</feature>
<feature type="transmembrane region" description="Helical" evidence="5">
    <location>
        <begin position="161"/>
        <end position="183"/>
    </location>
</feature>
<organism evidence="6 7">
    <name type="scientific">Mycobacterium yunnanensis</name>
    <dbReference type="NCBI Taxonomy" id="368477"/>
    <lineage>
        <taxon>Bacteria</taxon>
        <taxon>Bacillati</taxon>
        <taxon>Actinomycetota</taxon>
        <taxon>Actinomycetes</taxon>
        <taxon>Mycobacteriales</taxon>
        <taxon>Mycobacteriaceae</taxon>
        <taxon>Mycobacterium</taxon>
    </lineage>
</organism>
<evidence type="ECO:0000256" key="3">
    <source>
        <dbReference type="ARBA" id="ARBA00022989"/>
    </source>
</evidence>
<dbReference type="PANTHER" id="PTHR23514">
    <property type="entry name" value="BYPASS OF STOP CODON PROTEIN 6"/>
    <property type="match status" value="1"/>
</dbReference>
<evidence type="ECO:0000256" key="2">
    <source>
        <dbReference type="ARBA" id="ARBA00022692"/>
    </source>
</evidence>
<evidence type="ECO:0000256" key="5">
    <source>
        <dbReference type="SAM" id="Phobius"/>
    </source>
</evidence>
<dbReference type="GO" id="GO:0016020">
    <property type="term" value="C:membrane"/>
    <property type="evidence" value="ECO:0007669"/>
    <property type="project" value="UniProtKB-SubCell"/>
</dbReference>
<keyword evidence="7" id="KW-1185">Reference proteome</keyword>
<feature type="transmembrane region" description="Helical" evidence="5">
    <location>
        <begin position="97"/>
        <end position="121"/>
    </location>
</feature>
<feature type="transmembrane region" description="Helical" evidence="5">
    <location>
        <begin position="133"/>
        <end position="155"/>
    </location>
</feature>
<name>A0A9X3C394_9MYCO</name>
<feature type="transmembrane region" description="Helical" evidence="5">
    <location>
        <begin position="360"/>
        <end position="382"/>
    </location>
</feature>
<keyword evidence="2 5" id="KW-0812">Transmembrane</keyword>
<reference evidence="6" key="1">
    <citation type="submission" date="2020-07" db="EMBL/GenBank/DDBJ databases">
        <authorList>
            <person name="Pettersson B.M.F."/>
            <person name="Behra P.R.K."/>
            <person name="Ramesh M."/>
            <person name="Das S."/>
            <person name="Dasgupta S."/>
            <person name="Kirsebom L.A."/>
        </authorList>
    </citation>
    <scope>NUCLEOTIDE SEQUENCE</scope>
    <source>
        <strain evidence="6">DSM 44838</strain>
    </source>
</reference>
<dbReference type="Gene3D" id="1.20.1250.20">
    <property type="entry name" value="MFS general substrate transporter like domains"/>
    <property type="match status" value="2"/>
</dbReference>
<dbReference type="RefSeq" id="WP_263996460.1">
    <property type="nucleotide sequence ID" value="NZ_JACKVK010000008.1"/>
</dbReference>
<evidence type="ECO:0000256" key="1">
    <source>
        <dbReference type="ARBA" id="ARBA00004141"/>
    </source>
</evidence>
<dbReference type="SUPFAM" id="SSF103473">
    <property type="entry name" value="MFS general substrate transporter"/>
    <property type="match status" value="1"/>
</dbReference>
<dbReference type="GO" id="GO:0022857">
    <property type="term" value="F:transmembrane transporter activity"/>
    <property type="evidence" value="ECO:0007669"/>
    <property type="project" value="InterPro"/>
</dbReference>
<reference evidence="6" key="2">
    <citation type="journal article" date="2022" name="BMC Genomics">
        <title>Comparative genome analysis of mycobacteria focusing on tRNA and non-coding RNA.</title>
        <authorList>
            <person name="Behra P.R.K."/>
            <person name="Pettersson B.M.F."/>
            <person name="Ramesh M."/>
            <person name="Das S."/>
            <person name="Dasgupta S."/>
            <person name="Kirsebom L.A."/>
        </authorList>
    </citation>
    <scope>NUCLEOTIDE SEQUENCE</scope>
    <source>
        <strain evidence="6">DSM 44838</strain>
    </source>
</reference>